<dbReference type="AlphaFoldDB" id="C4GCU0"/>
<evidence type="ECO:0000313" key="1">
    <source>
        <dbReference type="EMBL" id="EEP27790.1"/>
    </source>
</evidence>
<comment type="caution">
    <text evidence="1">The sequence shown here is derived from an EMBL/GenBank/DDBJ whole genome shotgun (WGS) entry which is preliminary data.</text>
</comment>
<name>C4GCU0_9FIRM</name>
<dbReference type="Proteomes" id="UP000003494">
    <property type="component" value="Unassembled WGS sequence"/>
</dbReference>
<gene>
    <name evidence="1" type="ORF">GCWU000342_01784</name>
</gene>
<proteinExistence type="predicted"/>
<reference evidence="1" key="1">
    <citation type="submission" date="2009-04" db="EMBL/GenBank/DDBJ databases">
        <authorList>
            <person name="Weinstock G."/>
            <person name="Sodergren E."/>
            <person name="Clifton S."/>
            <person name="Fulton L."/>
            <person name="Fulton B."/>
            <person name="Courtney L."/>
            <person name="Fronick C."/>
            <person name="Harrison M."/>
            <person name="Strong C."/>
            <person name="Farmer C."/>
            <person name="Delahaunty K."/>
            <person name="Markovic C."/>
            <person name="Hall O."/>
            <person name="Minx P."/>
            <person name="Tomlinson C."/>
            <person name="Mitreva M."/>
            <person name="Nelson J."/>
            <person name="Hou S."/>
            <person name="Wollam A."/>
            <person name="Pepin K.H."/>
            <person name="Johnson M."/>
            <person name="Bhonagiri V."/>
            <person name="Nash W.E."/>
            <person name="Warren W."/>
            <person name="Chinwalla A."/>
            <person name="Mardis E.R."/>
            <person name="Wilson R.K."/>
        </authorList>
    </citation>
    <scope>NUCLEOTIDE SEQUENCE [LARGE SCALE GENOMIC DNA]</scope>
    <source>
        <strain evidence="1">DSM 14600</strain>
    </source>
</reference>
<dbReference type="HOGENOM" id="CLU_3257829_0_0_9"/>
<dbReference type="STRING" id="626523.GCWU000342_01784"/>
<accession>C4GCU0</accession>
<organism evidence="1 2">
    <name type="scientific">Shuttleworthella satelles DSM 14600</name>
    <dbReference type="NCBI Taxonomy" id="626523"/>
    <lineage>
        <taxon>Bacteria</taxon>
        <taxon>Bacillati</taxon>
        <taxon>Bacillota</taxon>
        <taxon>Clostridia</taxon>
        <taxon>Lachnospirales</taxon>
        <taxon>Lachnospiraceae</taxon>
        <taxon>Shuttleworthella</taxon>
    </lineage>
</organism>
<dbReference type="EMBL" id="ACIP02000004">
    <property type="protein sequence ID" value="EEP27790.1"/>
    <property type="molecule type" value="Genomic_DNA"/>
</dbReference>
<evidence type="ECO:0000313" key="2">
    <source>
        <dbReference type="Proteomes" id="UP000003494"/>
    </source>
</evidence>
<protein>
    <submittedName>
        <fullName evidence="1">Uncharacterized protein</fullName>
    </submittedName>
</protein>
<sequence length="42" mass="5209">MPGDVRKSRNQYHFSRMNSFAPLNFYHIMYLKENKKIFWEIA</sequence>
<keyword evidence="2" id="KW-1185">Reference proteome</keyword>